<dbReference type="GO" id="GO:0006508">
    <property type="term" value="P:proteolysis"/>
    <property type="evidence" value="ECO:0007669"/>
    <property type="project" value="InterPro"/>
</dbReference>
<accession>A0A8S1AWD6</accession>
<gene>
    <name evidence="5" type="ORF">APLA_LOCUS14550</name>
</gene>
<dbReference type="InterPro" id="IPR013128">
    <property type="entry name" value="Peptidase_C1A"/>
</dbReference>
<dbReference type="SMART" id="SM00645">
    <property type="entry name" value="Pept_C1"/>
    <property type="match status" value="1"/>
</dbReference>
<dbReference type="AlphaFoldDB" id="A0A8S1AWD6"/>
<comment type="caution">
    <text evidence="5">The sequence shown here is derived from an EMBL/GenBank/DDBJ whole genome shotgun (WGS) entry which is preliminary data.</text>
</comment>
<dbReference type="InterPro" id="IPR038765">
    <property type="entry name" value="Papain-like_cys_pep_sf"/>
</dbReference>
<dbReference type="Pfam" id="PF00112">
    <property type="entry name" value="Peptidase_C1"/>
    <property type="match status" value="1"/>
</dbReference>
<evidence type="ECO:0000256" key="2">
    <source>
        <dbReference type="SAM" id="MobiDB-lite"/>
    </source>
</evidence>
<feature type="compositionally biased region" description="Basic and acidic residues" evidence="2">
    <location>
        <begin position="31"/>
        <end position="46"/>
    </location>
</feature>
<feature type="compositionally biased region" description="Polar residues" evidence="2">
    <location>
        <begin position="179"/>
        <end position="196"/>
    </location>
</feature>
<dbReference type="OrthoDB" id="7492502at2759"/>
<feature type="region of interest" description="Disordered" evidence="2">
    <location>
        <begin position="157"/>
        <end position="201"/>
    </location>
</feature>
<dbReference type="Gene3D" id="3.90.70.10">
    <property type="entry name" value="Cysteine proteinases"/>
    <property type="match status" value="1"/>
</dbReference>
<proteinExistence type="inferred from homology"/>
<evidence type="ECO:0000256" key="3">
    <source>
        <dbReference type="SAM" id="SignalP"/>
    </source>
</evidence>
<feature type="signal peptide" evidence="3">
    <location>
        <begin position="1"/>
        <end position="24"/>
    </location>
</feature>
<evidence type="ECO:0000313" key="6">
    <source>
        <dbReference type="Proteomes" id="UP000494256"/>
    </source>
</evidence>
<name>A0A8S1AWD6_ARCPL</name>
<dbReference type="SUPFAM" id="SSF54001">
    <property type="entry name" value="Cysteine proteinases"/>
    <property type="match status" value="1"/>
</dbReference>
<evidence type="ECO:0000259" key="4">
    <source>
        <dbReference type="SMART" id="SM00645"/>
    </source>
</evidence>
<dbReference type="CDD" id="cd02248">
    <property type="entry name" value="Peptidase_C1A"/>
    <property type="match status" value="1"/>
</dbReference>
<feature type="region of interest" description="Disordered" evidence="2">
    <location>
        <begin position="276"/>
        <end position="331"/>
    </location>
</feature>
<feature type="compositionally biased region" description="Polar residues" evidence="2">
    <location>
        <begin position="280"/>
        <end position="313"/>
    </location>
</feature>
<keyword evidence="3" id="KW-0732">Signal</keyword>
<protein>
    <recommendedName>
        <fullName evidence="4">Peptidase C1A papain C-terminal domain-containing protein</fullName>
    </recommendedName>
</protein>
<feature type="region of interest" description="Disordered" evidence="2">
    <location>
        <begin position="31"/>
        <end position="50"/>
    </location>
</feature>
<dbReference type="InterPro" id="IPR039417">
    <property type="entry name" value="Peptidase_C1A_papain-like"/>
</dbReference>
<sequence>MRNVRGRMLAVAFCLLGAVHLISTASLKENEQRHRQHLDPVHHQQHQETPVLDVQRRTRGVEQWLSLISEIARVGAKSELSRSGNTFNNIFLPSPIKLDGQNTTLQLVLIPVPGVPSQYRQSLQFDTLAPNFASVFTTPNVSPPNIEQSVITSNVHTPYYIPPQSSTQDPNLRGPTSHHVYQSTSSPGRKPTTQPPQVDKYEVNQLPVVNLKKTQESVSNDKRRAQNSLIFLPVEDSQQLLMQFRAQLPRTPSWPPIVIEPLVVNATDDEVVEVSEIGEEQQSTSSNENGQYGPSESTKNCRSACQESSSNYGTGPDPVSGEAPPSPPLPRFERSIMVEAVLSVPRADYSEPYTLWWDAASGASRIEHHGGTASSYRIMHLDGHVQSVHVRLDRTGESDVRRCTLLEPRRVTLAERAIPVLPDISGFKFAGYIEVKSIPKVMLSRVERWVNIVSAPAGASGASRGEVLTYRHELLVARAQDNLTTTPLRYAVAVDSSVLGVNCDSYIHRFLKVYTRNHDSSTFSFDIADACDHLKKIDEMELVEPFREFTKLQRDPKYDDMLTRFKRQNNRQYADDLEETIRKNILIQSSRFMSSGNRKGSSLELGMNFLADRLRDEMKPLYGIDPSVSSDGDMFPHSKEELRRMSSRLPQKFDWRERGGVTHVRNQSLCSSCWAFTVVGAVEGALFARTGHLVPLSEQVLLDCGHRSGAKGCGPTWPRFAYDYIRDNGLPALDEYSPYVAKVQECNADRVAPVTRISSHVNVTSKNLLALKVAIRKHGPTVVLMDGDTSSLQLYKKGFYHDAKCKKNSSSHAMLAVGWTVHRGETYFILKNSWSVGWGEEGYIYMRGATNTCGLLRLPSYPVLQRNNVLRIPSSARSAVAPVKTSELARMSKAFFVI</sequence>
<dbReference type="EMBL" id="CADEBD010000393">
    <property type="protein sequence ID" value="CAB3254047.1"/>
    <property type="molecule type" value="Genomic_DNA"/>
</dbReference>
<evidence type="ECO:0000313" key="5">
    <source>
        <dbReference type="EMBL" id="CAB3254047.1"/>
    </source>
</evidence>
<dbReference type="Proteomes" id="UP000494256">
    <property type="component" value="Unassembled WGS sequence"/>
</dbReference>
<comment type="similarity">
    <text evidence="1">Belongs to the peptidase C1 family.</text>
</comment>
<evidence type="ECO:0000256" key="1">
    <source>
        <dbReference type="ARBA" id="ARBA00008455"/>
    </source>
</evidence>
<dbReference type="PANTHER" id="PTHR12411">
    <property type="entry name" value="CYSTEINE PROTEASE FAMILY C1-RELATED"/>
    <property type="match status" value="1"/>
</dbReference>
<feature type="domain" description="Peptidase C1A papain C-terminal" evidence="4">
    <location>
        <begin position="649"/>
        <end position="863"/>
    </location>
</feature>
<dbReference type="InterPro" id="IPR000668">
    <property type="entry name" value="Peptidase_C1A_C"/>
</dbReference>
<reference evidence="5 6" key="1">
    <citation type="submission" date="2020-04" db="EMBL/GenBank/DDBJ databases">
        <authorList>
            <person name="Wallbank WR R."/>
            <person name="Pardo Diaz C."/>
            <person name="Kozak K."/>
            <person name="Martin S."/>
            <person name="Jiggins C."/>
            <person name="Moest M."/>
            <person name="Warren A I."/>
            <person name="Byers J.R.P. K."/>
            <person name="Montejo-Kovacevich G."/>
            <person name="Yen C E."/>
        </authorList>
    </citation>
    <scope>NUCLEOTIDE SEQUENCE [LARGE SCALE GENOMIC DNA]</scope>
</reference>
<feature type="chain" id="PRO_5035882638" description="Peptidase C1A papain C-terminal domain-containing protein" evidence="3">
    <location>
        <begin position="25"/>
        <end position="898"/>
    </location>
</feature>
<organism evidence="5 6">
    <name type="scientific">Arctia plantaginis</name>
    <name type="common">Wood tiger moth</name>
    <name type="synonym">Phalaena plantaginis</name>
    <dbReference type="NCBI Taxonomy" id="874455"/>
    <lineage>
        <taxon>Eukaryota</taxon>
        <taxon>Metazoa</taxon>
        <taxon>Ecdysozoa</taxon>
        <taxon>Arthropoda</taxon>
        <taxon>Hexapoda</taxon>
        <taxon>Insecta</taxon>
        <taxon>Pterygota</taxon>
        <taxon>Neoptera</taxon>
        <taxon>Endopterygota</taxon>
        <taxon>Lepidoptera</taxon>
        <taxon>Glossata</taxon>
        <taxon>Ditrysia</taxon>
        <taxon>Noctuoidea</taxon>
        <taxon>Erebidae</taxon>
        <taxon>Arctiinae</taxon>
        <taxon>Arctia</taxon>
    </lineage>
</organism>
<dbReference type="GO" id="GO:0008234">
    <property type="term" value="F:cysteine-type peptidase activity"/>
    <property type="evidence" value="ECO:0007669"/>
    <property type="project" value="InterPro"/>
</dbReference>